<dbReference type="RefSeq" id="WP_191765443.1">
    <property type="nucleotide sequence ID" value="NZ_JACSPP010000096.1"/>
</dbReference>
<accession>A0ABR8YCV8</accession>
<sequence length="227" mass="26000">MQEKSFATCFDKNCEEFAELLMTLVSDNPSICNINLKKEIFKKDRAITSNEYVLAIGPDGSKVNRASFPDSYNKYGIHIGYRGTKAWISCENFDWTVESLREFRIELISLLEESGMRTDNIDDRIAENVKKVKSEKSMDSITSYSTIDGIIMGSLTTVAIAGEFVKNPIGSFVSYVRQWIDNILNASQRREQQYKLAVVLFYHKYITDFLELKNSANNNAEDEKMNF</sequence>
<keyword evidence="2" id="KW-1185">Reference proteome</keyword>
<evidence type="ECO:0000313" key="2">
    <source>
        <dbReference type="Proteomes" id="UP000620874"/>
    </source>
</evidence>
<evidence type="ECO:0000313" key="1">
    <source>
        <dbReference type="EMBL" id="MBD8042048.1"/>
    </source>
</evidence>
<dbReference type="EMBL" id="JACSPP010000096">
    <property type="protein sequence ID" value="MBD8042048.1"/>
    <property type="molecule type" value="Genomic_DNA"/>
</dbReference>
<comment type="caution">
    <text evidence="1">The sequence shown here is derived from an EMBL/GenBank/DDBJ whole genome shotgun (WGS) entry which is preliminary data.</text>
</comment>
<gene>
    <name evidence="1" type="ORF">H9625_16705</name>
</gene>
<reference evidence="1 2" key="1">
    <citation type="submission" date="2020-08" db="EMBL/GenBank/DDBJ databases">
        <title>A Genomic Blueprint of the Chicken Gut Microbiome.</title>
        <authorList>
            <person name="Gilroy R."/>
            <person name="Ravi A."/>
            <person name="Getino M."/>
            <person name="Pursley I."/>
            <person name="Horton D.L."/>
            <person name="Alikhan N.-F."/>
            <person name="Baker D."/>
            <person name="Gharbi K."/>
            <person name="Hall N."/>
            <person name="Watson M."/>
            <person name="Adriaenssens E.M."/>
            <person name="Foster-Nyarko E."/>
            <person name="Jarju S."/>
            <person name="Secka A."/>
            <person name="Antonio M."/>
            <person name="Oren A."/>
            <person name="Chaudhuri R."/>
            <person name="La Ragione R.M."/>
            <person name="Hildebrand F."/>
            <person name="Pallen M.J."/>
        </authorList>
    </citation>
    <scope>NUCLEOTIDE SEQUENCE [LARGE SCALE GENOMIC DNA]</scope>
    <source>
        <strain evidence="1 2">Sa1CVN1</strain>
    </source>
</reference>
<name>A0ABR8YCV8_9BACT</name>
<proteinExistence type="predicted"/>
<dbReference type="Proteomes" id="UP000620874">
    <property type="component" value="Unassembled WGS sequence"/>
</dbReference>
<organism evidence="1 2">
    <name type="scientific">Phocaeicola intestinalis</name>
    <dbReference type="NCBI Taxonomy" id="2762212"/>
    <lineage>
        <taxon>Bacteria</taxon>
        <taxon>Pseudomonadati</taxon>
        <taxon>Bacteroidota</taxon>
        <taxon>Bacteroidia</taxon>
        <taxon>Bacteroidales</taxon>
        <taxon>Bacteroidaceae</taxon>
        <taxon>Phocaeicola</taxon>
    </lineage>
</organism>
<protein>
    <submittedName>
        <fullName evidence="1">Uncharacterized protein</fullName>
    </submittedName>
</protein>